<feature type="region of interest" description="Disordered" evidence="1">
    <location>
        <begin position="281"/>
        <end position="303"/>
    </location>
</feature>
<feature type="domain" description="RecA family profile 1" evidence="2">
    <location>
        <begin position="112"/>
        <end position="266"/>
    </location>
</feature>
<dbReference type="InterPro" id="IPR020588">
    <property type="entry name" value="RecA_ATP-bd"/>
</dbReference>
<dbReference type="GO" id="GO:0016787">
    <property type="term" value="F:hydrolase activity"/>
    <property type="evidence" value="ECO:0007669"/>
    <property type="project" value="UniProtKB-KW"/>
</dbReference>
<dbReference type="EMBL" id="JAEFCI010009030">
    <property type="protein sequence ID" value="KAG5458067.1"/>
    <property type="molecule type" value="Genomic_DNA"/>
</dbReference>
<dbReference type="InterPro" id="IPR013632">
    <property type="entry name" value="Rad51_C"/>
</dbReference>
<dbReference type="PANTHER" id="PTHR46487:SF1">
    <property type="entry name" value="DNA REPAIR PROTEIN XRCC3"/>
    <property type="match status" value="1"/>
</dbReference>
<dbReference type="GO" id="GO:0005657">
    <property type="term" value="C:replication fork"/>
    <property type="evidence" value="ECO:0007669"/>
    <property type="project" value="TreeGrafter"/>
</dbReference>
<dbReference type="InterPro" id="IPR027417">
    <property type="entry name" value="P-loop_NTPase"/>
</dbReference>
<dbReference type="GO" id="GO:0045003">
    <property type="term" value="P:double-strand break repair via synthesis-dependent strand annealing"/>
    <property type="evidence" value="ECO:0007669"/>
    <property type="project" value="TreeGrafter"/>
</dbReference>
<feature type="compositionally biased region" description="Basic and acidic residues" evidence="1">
    <location>
        <begin position="40"/>
        <end position="50"/>
    </location>
</feature>
<organism evidence="3 4">
    <name type="scientific">Olpidium bornovanus</name>
    <dbReference type="NCBI Taxonomy" id="278681"/>
    <lineage>
        <taxon>Eukaryota</taxon>
        <taxon>Fungi</taxon>
        <taxon>Fungi incertae sedis</taxon>
        <taxon>Olpidiomycota</taxon>
        <taxon>Olpidiomycotina</taxon>
        <taxon>Olpidiomycetes</taxon>
        <taxon>Olpidiales</taxon>
        <taxon>Olpidiaceae</taxon>
        <taxon>Olpidium</taxon>
    </lineage>
</organism>
<dbReference type="GO" id="GO:0061982">
    <property type="term" value="P:meiosis I cell cycle process"/>
    <property type="evidence" value="ECO:0007669"/>
    <property type="project" value="UniProtKB-ARBA"/>
</dbReference>
<dbReference type="PANTHER" id="PTHR46487">
    <property type="entry name" value="DNA REPAIR PROTEIN XRCC3"/>
    <property type="match status" value="1"/>
</dbReference>
<dbReference type="GO" id="GO:0000400">
    <property type="term" value="F:four-way junction DNA binding"/>
    <property type="evidence" value="ECO:0007669"/>
    <property type="project" value="TreeGrafter"/>
</dbReference>
<dbReference type="GO" id="GO:0033065">
    <property type="term" value="C:Rad51C-XRCC3 complex"/>
    <property type="evidence" value="ECO:0007669"/>
    <property type="project" value="TreeGrafter"/>
</dbReference>
<proteinExistence type="predicted"/>
<evidence type="ECO:0000313" key="4">
    <source>
        <dbReference type="Proteomes" id="UP000673691"/>
    </source>
</evidence>
<dbReference type="GO" id="GO:0000722">
    <property type="term" value="P:telomere maintenance via recombination"/>
    <property type="evidence" value="ECO:0007669"/>
    <property type="project" value="TreeGrafter"/>
</dbReference>
<protein>
    <submittedName>
        <fullName evidence="3">P-loop containing nucleoside triphosphate hydrolase protein</fullName>
    </submittedName>
</protein>
<dbReference type="PROSITE" id="PS50162">
    <property type="entry name" value="RECA_2"/>
    <property type="match status" value="1"/>
</dbReference>
<dbReference type="GO" id="GO:0071140">
    <property type="term" value="P:resolution of mitotic recombination intermediates"/>
    <property type="evidence" value="ECO:0007669"/>
    <property type="project" value="TreeGrafter"/>
</dbReference>
<dbReference type="GO" id="GO:0005524">
    <property type="term" value="F:ATP binding"/>
    <property type="evidence" value="ECO:0007669"/>
    <property type="project" value="InterPro"/>
</dbReference>
<evidence type="ECO:0000256" key="1">
    <source>
        <dbReference type="SAM" id="MobiDB-lite"/>
    </source>
</evidence>
<gene>
    <name evidence="3" type="ORF">BJ554DRAFT_1788</name>
</gene>
<dbReference type="Gene3D" id="3.40.50.300">
    <property type="entry name" value="P-loop containing nucleotide triphosphate hydrolases"/>
    <property type="match status" value="2"/>
</dbReference>
<feature type="compositionally biased region" description="Basic and acidic residues" evidence="1">
    <location>
        <begin position="1"/>
        <end position="11"/>
    </location>
</feature>
<evidence type="ECO:0000259" key="2">
    <source>
        <dbReference type="PROSITE" id="PS50162"/>
    </source>
</evidence>
<accession>A0A8H7ZRH0</accession>
<reference evidence="3 4" key="1">
    <citation type="journal article" name="Sci. Rep.">
        <title>Genome-scale phylogenetic analyses confirm Olpidium as the closest living zoosporic fungus to the non-flagellated, terrestrial fungi.</title>
        <authorList>
            <person name="Chang Y."/>
            <person name="Rochon D."/>
            <person name="Sekimoto S."/>
            <person name="Wang Y."/>
            <person name="Chovatia M."/>
            <person name="Sandor L."/>
            <person name="Salamov A."/>
            <person name="Grigoriev I.V."/>
            <person name="Stajich J.E."/>
            <person name="Spatafora J.W."/>
        </authorList>
    </citation>
    <scope>NUCLEOTIDE SEQUENCE [LARGE SCALE GENOMIC DNA]</scope>
    <source>
        <strain evidence="3">S191</strain>
    </source>
</reference>
<dbReference type="GO" id="GO:0140664">
    <property type="term" value="F:ATP-dependent DNA damage sensor activity"/>
    <property type="evidence" value="ECO:0007669"/>
    <property type="project" value="InterPro"/>
</dbReference>
<sequence length="396" mass="42818">MSRERPQERAARAPNAAPREESQGRPDASPARWRAALKNGETEARPDDCLLPRNNRYPGSRLESPEDVLLHSASTLSRLLRVSEPEAAKIVRSVSRSILEPGPTTALRLKARLRHLSTGDEGLDRFLGGGIPAAGVTAVATSGTGKTQLCLQLCLTVQRSMDRGGLDGGGPGSKVFIAHLADLETQEHIIQYQLPVLLSNNNVKLIILDSAAANFRSMQEHGDGGESFSRGRRYYVDRARDICLLAQRLNVLGARHGAVVVCVNEVTAVVEAGDADADAGAYRADDDASARKRRRPPDAGFGDETALKPALGMAWSSMVTTRLQLLRRERFGIPHLEGSECFDGQTAADRLAESEWASSSATARSTTQRQLRVVRCPYLPPKSCSISIGPSGLKRI</sequence>
<keyword evidence="3" id="KW-0378">Hydrolase</keyword>
<evidence type="ECO:0000313" key="3">
    <source>
        <dbReference type="EMBL" id="KAG5458067.1"/>
    </source>
</evidence>
<feature type="region of interest" description="Disordered" evidence="1">
    <location>
        <begin position="1"/>
        <end position="62"/>
    </location>
</feature>
<name>A0A8H7ZRH0_9FUNG</name>
<dbReference type="Proteomes" id="UP000673691">
    <property type="component" value="Unassembled WGS sequence"/>
</dbReference>
<keyword evidence="4" id="KW-1185">Reference proteome</keyword>
<dbReference type="AlphaFoldDB" id="A0A8H7ZRH0"/>
<dbReference type="Pfam" id="PF08423">
    <property type="entry name" value="Rad51"/>
    <property type="match status" value="1"/>
</dbReference>
<comment type="caution">
    <text evidence="3">The sequence shown here is derived from an EMBL/GenBank/DDBJ whole genome shotgun (WGS) entry which is preliminary data.</text>
</comment>
<dbReference type="OrthoDB" id="1861185at2759"/>
<dbReference type="SUPFAM" id="SSF52540">
    <property type="entry name" value="P-loop containing nucleoside triphosphate hydrolases"/>
    <property type="match status" value="1"/>
</dbReference>
<dbReference type="GO" id="GO:0090656">
    <property type="term" value="P:t-circle formation"/>
    <property type="evidence" value="ECO:0007669"/>
    <property type="project" value="TreeGrafter"/>
</dbReference>